<keyword evidence="1" id="KW-1133">Transmembrane helix</keyword>
<protein>
    <recommendedName>
        <fullName evidence="2">Pyridoxamine 5'-phosphate oxidase N-terminal domain-containing protein</fullName>
    </recommendedName>
</protein>
<gene>
    <name evidence="3" type="ORF">PNOK_0158000</name>
</gene>
<dbReference type="SUPFAM" id="SSF50475">
    <property type="entry name" value="FMN-binding split barrel"/>
    <property type="match status" value="1"/>
</dbReference>
<dbReference type="PANTHER" id="PTHR39336">
    <property type="entry name" value="PYRIDOXAMINE PHOSPHATE OXIDASE FAMILY PROTEIN (AFU_ORTHOLOGUE AFUA_6G11440)"/>
    <property type="match status" value="1"/>
</dbReference>
<dbReference type="Pfam" id="PF01243">
    <property type="entry name" value="PNPOx_N"/>
    <property type="match status" value="1"/>
</dbReference>
<dbReference type="InParanoid" id="A0A286UPU4"/>
<keyword evidence="1" id="KW-0472">Membrane</keyword>
<dbReference type="STRING" id="2282107.A0A286UPU4"/>
<name>A0A286UPU4_9AGAM</name>
<dbReference type="PANTHER" id="PTHR39336:SF3">
    <property type="entry name" value="PYRIDOXAMINE PHOSPHATE OXIDASE"/>
    <property type="match status" value="1"/>
</dbReference>
<sequence>MGQFYDSCPQTLLEWIEKQHIFWVATAPLAIGGHVNVSPKGAFDCFHVVGQNKVWYEDLTGSGSETIAHLRENKRITIMFCAFDGPPRIVRLFGTGTAYEYGTPEYETLIPAEKRKPGSRAAIVVDIHKVGSSCGYSIPFYDFRSERTLLLERMSRREAQAKTYSSQSQQYKTEEEETAILKMADPRKDNGLREFWAEFNTKSIDGLPGMVIGLDSLSAPTSYWTKEGELKRSEEKVLRVLGEKKAEIRKEQGTRVPLLFSRSRDGDNSHLKFDFDFDFAFAFLLGVVCALAGIGIYESVGHAGNSMSRLFSYFDVL</sequence>
<comment type="caution">
    <text evidence="3">The sequence shown here is derived from an EMBL/GenBank/DDBJ whole genome shotgun (WGS) entry which is preliminary data.</text>
</comment>
<dbReference type="EMBL" id="NBII01000002">
    <property type="protein sequence ID" value="PAV21623.1"/>
    <property type="molecule type" value="Genomic_DNA"/>
</dbReference>
<accession>A0A286UPU4</accession>
<reference evidence="3 4" key="1">
    <citation type="journal article" date="2017" name="Mol. Ecol.">
        <title>Comparative and population genomic landscape of Phellinus noxius: A hypervariable fungus causing root rot in trees.</title>
        <authorList>
            <person name="Chung C.L."/>
            <person name="Lee T.J."/>
            <person name="Akiba M."/>
            <person name="Lee H.H."/>
            <person name="Kuo T.H."/>
            <person name="Liu D."/>
            <person name="Ke H.M."/>
            <person name="Yokoi T."/>
            <person name="Roa M.B."/>
            <person name="Lu M.J."/>
            <person name="Chang Y.Y."/>
            <person name="Ann P.J."/>
            <person name="Tsai J.N."/>
            <person name="Chen C.Y."/>
            <person name="Tzean S.S."/>
            <person name="Ota Y."/>
            <person name="Hattori T."/>
            <person name="Sahashi N."/>
            <person name="Liou R.F."/>
            <person name="Kikuchi T."/>
            <person name="Tsai I.J."/>
        </authorList>
    </citation>
    <scope>NUCLEOTIDE SEQUENCE [LARGE SCALE GENOMIC DNA]</scope>
    <source>
        <strain evidence="3 4">FFPRI411160</strain>
    </source>
</reference>
<dbReference type="InterPro" id="IPR011576">
    <property type="entry name" value="Pyridox_Oxase_N"/>
</dbReference>
<evidence type="ECO:0000313" key="4">
    <source>
        <dbReference type="Proteomes" id="UP000217199"/>
    </source>
</evidence>
<evidence type="ECO:0000313" key="3">
    <source>
        <dbReference type="EMBL" id="PAV21623.1"/>
    </source>
</evidence>
<keyword evidence="4" id="KW-1185">Reference proteome</keyword>
<feature type="transmembrane region" description="Helical" evidence="1">
    <location>
        <begin position="279"/>
        <end position="300"/>
    </location>
</feature>
<organism evidence="3 4">
    <name type="scientific">Pyrrhoderma noxium</name>
    <dbReference type="NCBI Taxonomy" id="2282107"/>
    <lineage>
        <taxon>Eukaryota</taxon>
        <taxon>Fungi</taxon>
        <taxon>Dikarya</taxon>
        <taxon>Basidiomycota</taxon>
        <taxon>Agaricomycotina</taxon>
        <taxon>Agaricomycetes</taxon>
        <taxon>Hymenochaetales</taxon>
        <taxon>Hymenochaetaceae</taxon>
        <taxon>Pyrrhoderma</taxon>
    </lineage>
</organism>
<dbReference type="AlphaFoldDB" id="A0A286UPU4"/>
<dbReference type="InterPro" id="IPR012349">
    <property type="entry name" value="Split_barrel_FMN-bd"/>
</dbReference>
<keyword evidence="1" id="KW-0812">Transmembrane</keyword>
<dbReference type="Gene3D" id="2.30.110.10">
    <property type="entry name" value="Electron Transport, Fmn-binding Protein, Chain A"/>
    <property type="match status" value="1"/>
</dbReference>
<proteinExistence type="predicted"/>
<dbReference type="OrthoDB" id="539398at2759"/>
<evidence type="ECO:0000259" key="2">
    <source>
        <dbReference type="Pfam" id="PF01243"/>
    </source>
</evidence>
<feature type="domain" description="Pyridoxamine 5'-phosphate oxidase N-terminal" evidence="2">
    <location>
        <begin position="11"/>
        <end position="132"/>
    </location>
</feature>
<evidence type="ECO:0000256" key="1">
    <source>
        <dbReference type="SAM" id="Phobius"/>
    </source>
</evidence>
<dbReference type="Proteomes" id="UP000217199">
    <property type="component" value="Unassembled WGS sequence"/>
</dbReference>